<dbReference type="FunFam" id="1.10.510.10:FF:000203">
    <property type="entry name" value="Cyclin-dependent kinase 9"/>
    <property type="match status" value="1"/>
</dbReference>
<keyword evidence="2" id="KW-0723">Serine/threonine-protein kinase</keyword>
<dbReference type="GO" id="GO:0005634">
    <property type="term" value="C:nucleus"/>
    <property type="evidence" value="ECO:0007669"/>
    <property type="project" value="TreeGrafter"/>
</dbReference>
<dbReference type="PROSITE" id="PS00108">
    <property type="entry name" value="PROTEIN_KINASE_ST"/>
    <property type="match status" value="1"/>
</dbReference>
<dbReference type="GO" id="GO:0008353">
    <property type="term" value="F:RNA polymerase II CTD heptapeptide repeat kinase activity"/>
    <property type="evidence" value="ECO:0007669"/>
    <property type="project" value="TreeGrafter"/>
</dbReference>
<proteinExistence type="inferred from homology"/>
<keyword evidence="5" id="KW-0539">Nucleus</keyword>
<dbReference type="InterPro" id="IPR050108">
    <property type="entry name" value="CDK"/>
</dbReference>
<dbReference type="OrthoDB" id="204883at2759"/>
<reference evidence="7" key="2">
    <citation type="submission" date="2021-04" db="EMBL/GenBank/DDBJ databases">
        <title>Genome-wide patterns of bracovirus chromosomal integration into multiple host tissues during parasitism.</title>
        <authorList>
            <person name="Chebbi M.A.C."/>
        </authorList>
    </citation>
    <scope>NUCLEOTIDE SEQUENCE</scope>
    <source>
        <tissue evidence="7">Whole body</tissue>
    </source>
</reference>
<dbReference type="SMART" id="SM00220">
    <property type="entry name" value="S_TKc"/>
    <property type="match status" value="1"/>
</dbReference>
<dbReference type="Pfam" id="PF00069">
    <property type="entry name" value="Pkinase"/>
    <property type="match status" value="1"/>
</dbReference>
<keyword evidence="8" id="KW-1185">Reference proteome</keyword>
<dbReference type="PANTHER" id="PTHR24056:SF233">
    <property type="entry name" value="CYCLIN-DEPENDENT KINASE 9"/>
    <property type="match status" value="1"/>
</dbReference>
<dbReference type="EMBL" id="JAAOIC020000035">
    <property type="protein sequence ID" value="KAG8039548.1"/>
    <property type="molecule type" value="Genomic_DNA"/>
</dbReference>
<comment type="similarity">
    <text evidence="1">Belongs to the protein kinase superfamily. CMGC Ser/Thr protein kinase family. CDC2/CDKX subfamily.</text>
</comment>
<dbReference type="InterPro" id="IPR008271">
    <property type="entry name" value="Ser/Thr_kinase_AS"/>
</dbReference>
<reference evidence="7" key="1">
    <citation type="submission" date="2020-03" db="EMBL/GenBank/DDBJ databases">
        <authorList>
            <person name="Chebbi M.A."/>
            <person name="Drezen J.M."/>
        </authorList>
    </citation>
    <scope>NUCLEOTIDE SEQUENCE</scope>
    <source>
        <tissue evidence="7">Whole body</tissue>
    </source>
</reference>
<sequence>MQQLFNGLYFIHSNHILHRDIKPANILVTKNGILKLADFGLARAFSTRTSSQANRFTNGVVTLWYRPPELLLGDRHYGSSIDLWGAGCIMAEMWTRSPILRGSTEQKQLTLISQLCGSITPEVWPGVESLHLFNKMEFPKGQKRRVIDRLKPYIKNDYAFDLLDKLLILDPNQRYDADSALNHDFFWTDPMPSDLSKMMTQHTQSMFDLLERPRRLGPAQHRSGPIPSGAARPTISVIDGYQDRVF</sequence>
<dbReference type="GO" id="GO:0004693">
    <property type="term" value="F:cyclin-dependent protein serine/threonine kinase activity"/>
    <property type="evidence" value="ECO:0007669"/>
    <property type="project" value="TreeGrafter"/>
</dbReference>
<dbReference type="GO" id="GO:0005524">
    <property type="term" value="F:ATP binding"/>
    <property type="evidence" value="ECO:0007669"/>
    <property type="project" value="InterPro"/>
</dbReference>
<evidence type="ECO:0000256" key="1">
    <source>
        <dbReference type="ARBA" id="ARBA00006485"/>
    </source>
</evidence>
<evidence type="ECO:0000256" key="5">
    <source>
        <dbReference type="ARBA" id="ARBA00023242"/>
    </source>
</evidence>
<evidence type="ECO:0000313" key="8">
    <source>
        <dbReference type="Proteomes" id="UP000729913"/>
    </source>
</evidence>
<name>A0A8J5R632_9HYME</name>
<dbReference type="PANTHER" id="PTHR24056">
    <property type="entry name" value="CELL DIVISION PROTEIN KINASE"/>
    <property type="match status" value="1"/>
</dbReference>
<organism evidence="7 8">
    <name type="scientific">Cotesia typhae</name>
    <dbReference type="NCBI Taxonomy" id="2053667"/>
    <lineage>
        <taxon>Eukaryota</taxon>
        <taxon>Metazoa</taxon>
        <taxon>Ecdysozoa</taxon>
        <taxon>Arthropoda</taxon>
        <taxon>Hexapoda</taxon>
        <taxon>Insecta</taxon>
        <taxon>Pterygota</taxon>
        <taxon>Neoptera</taxon>
        <taxon>Endopterygota</taxon>
        <taxon>Hymenoptera</taxon>
        <taxon>Apocrita</taxon>
        <taxon>Ichneumonoidea</taxon>
        <taxon>Braconidae</taxon>
        <taxon>Microgastrinae</taxon>
        <taxon>Cotesia</taxon>
    </lineage>
</organism>
<gene>
    <name evidence="7" type="ORF">G9C98_008191</name>
</gene>
<dbReference type="Proteomes" id="UP000729913">
    <property type="component" value="Unassembled WGS sequence"/>
</dbReference>
<evidence type="ECO:0000256" key="4">
    <source>
        <dbReference type="ARBA" id="ARBA00022777"/>
    </source>
</evidence>
<dbReference type="InterPro" id="IPR000719">
    <property type="entry name" value="Prot_kinase_dom"/>
</dbReference>
<accession>A0A8J5R632</accession>
<keyword evidence="4" id="KW-0418">Kinase</keyword>
<evidence type="ECO:0000259" key="6">
    <source>
        <dbReference type="PROSITE" id="PS50011"/>
    </source>
</evidence>
<dbReference type="AlphaFoldDB" id="A0A8J5R632"/>
<evidence type="ECO:0000313" key="7">
    <source>
        <dbReference type="EMBL" id="KAG8039548.1"/>
    </source>
</evidence>
<protein>
    <recommendedName>
        <fullName evidence="6">Protein kinase domain-containing protein</fullName>
    </recommendedName>
</protein>
<evidence type="ECO:0000256" key="2">
    <source>
        <dbReference type="ARBA" id="ARBA00022527"/>
    </source>
</evidence>
<keyword evidence="3" id="KW-0808">Transferase</keyword>
<feature type="domain" description="Protein kinase" evidence="6">
    <location>
        <begin position="1"/>
        <end position="186"/>
    </location>
</feature>
<comment type="caution">
    <text evidence="7">The sequence shown here is derived from an EMBL/GenBank/DDBJ whole genome shotgun (WGS) entry which is preliminary data.</text>
</comment>
<dbReference type="PROSITE" id="PS50011">
    <property type="entry name" value="PROTEIN_KINASE_DOM"/>
    <property type="match status" value="1"/>
</dbReference>
<evidence type="ECO:0000256" key="3">
    <source>
        <dbReference type="ARBA" id="ARBA00022679"/>
    </source>
</evidence>